<feature type="transmembrane region" description="Helical" evidence="1">
    <location>
        <begin position="24"/>
        <end position="42"/>
    </location>
</feature>
<dbReference type="RefSeq" id="WP_290319896.1">
    <property type="nucleotide sequence ID" value="NZ_JAUFPN010000197.1"/>
</dbReference>
<keyword evidence="3" id="KW-1185">Reference proteome</keyword>
<proteinExistence type="predicted"/>
<keyword evidence="1" id="KW-1133">Transmembrane helix</keyword>
<evidence type="ECO:0000313" key="2">
    <source>
        <dbReference type="EMBL" id="MDN3567831.1"/>
    </source>
</evidence>
<protein>
    <submittedName>
        <fullName evidence="2">Uncharacterized protein</fullName>
    </submittedName>
</protein>
<evidence type="ECO:0000313" key="3">
    <source>
        <dbReference type="Proteomes" id="UP001529369"/>
    </source>
</evidence>
<dbReference type="EMBL" id="JAUFPN010000197">
    <property type="protein sequence ID" value="MDN3567831.1"/>
    <property type="molecule type" value="Genomic_DNA"/>
</dbReference>
<dbReference type="Proteomes" id="UP001529369">
    <property type="component" value="Unassembled WGS sequence"/>
</dbReference>
<gene>
    <name evidence="2" type="ORF">QWZ14_25915</name>
</gene>
<accession>A0ABT8ADL6</accession>
<sequence>MADSPSSQPPRRPLSQRLQPVLDVLYKLLVASAAAIAVWKGLR</sequence>
<organism evidence="2 3">
    <name type="scientific">Paeniroseomonas aquatica</name>
    <dbReference type="NCBI Taxonomy" id="373043"/>
    <lineage>
        <taxon>Bacteria</taxon>
        <taxon>Pseudomonadati</taxon>
        <taxon>Pseudomonadota</taxon>
        <taxon>Alphaproteobacteria</taxon>
        <taxon>Acetobacterales</taxon>
        <taxon>Acetobacteraceae</taxon>
        <taxon>Paeniroseomonas</taxon>
    </lineage>
</organism>
<comment type="caution">
    <text evidence="2">The sequence shown here is derived from an EMBL/GenBank/DDBJ whole genome shotgun (WGS) entry which is preliminary data.</text>
</comment>
<keyword evidence="1" id="KW-0472">Membrane</keyword>
<evidence type="ECO:0000256" key="1">
    <source>
        <dbReference type="SAM" id="Phobius"/>
    </source>
</evidence>
<name>A0ABT8ADL6_9PROT</name>
<reference evidence="3" key="1">
    <citation type="journal article" date="2019" name="Int. J. Syst. Evol. Microbiol.">
        <title>The Global Catalogue of Microorganisms (GCM) 10K type strain sequencing project: providing services to taxonomists for standard genome sequencing and annotation.</title>
        <authorList>
            <consortium name="The Broad Institute Genomics Platform"/>
            <consortium name="The Broad Institute Genome Sequencing Center for Infectious Disease"/>
            <person name="Wu L."/>
            <person name="Ma J."/>
        </authorList>
    </citation>
    <scope>NUCLEOTIDE SEQUENCE [LARGE SCALE GENOMIC DNA]</scope>
    <source>
        <strain evidence="3">CECT 7131</strain>
    </source>
</reference>
<keyword evidence="1" id="KW-0812">Transmembrane</keyword>